<evidence type="ECO:0000256" key="5">
    <source>
        <dbReference type="SAM" id="Phobius"/>
    </source>
</evidence>
<feature type="region of interest" description="Disordered" evidence="4">
    <location>
        <begin position="396"/>
        <end position="427"/>
    </location>
</feature>
<evidence type="ECO:0000256" key="3">
    <source>
        <dbReference type="ARBA" id="ARBA00023136"/>
    </source>
</evidence>
<feature type="transmembrane region" description="Helical" evidence="5">
    <location>
        <begin position="540"/>
        <end position="565"/>
    </location>
</feature>
<feature type="transmembrane region" description="Helical" evidence="5">
    <location>
        <begin position="114"/>
        <end position="138"/>
    </location>
</feature>
<feature type="transmembrane region" description="Helical" evidence="5">
    <location>
        <begin position="662"/>
        <end position="683"/>
    </location>
</feature>
<feature type="compositionally biased region" description="Basic and acidic residues" evidence="4">
    <location>
        <begin position="404"/>
        <end position="414"/>
    </location>
</feature>
<reference evidence="6" key="1">
    <citation type="journal article" date="2023" name="Mol. Biol. Evol.">
        <title>Third-Generation Sequencing Reveals the Adaptive Role of the Epigenome in Three Deep-Sea Polychaetes.</title>
        <authorList>
            <person name="Perez M."/>
            <person name="Aroh O."/>
            <person name="Sun Y."/>
            <person name="Lan Y."/>
            <person name="Juniper S.K."/>
            <person name="Young C.R."/>
            <person name="Angers B."/>
            <person name="Qian P.Y."/>
        </authorList>
    </citation>
    <scope>NUCLEOTIDE SEQUENCE</scope>
    <source>
        <strain evidence="6">R07B-5</strain>
    </source>
</reference>
<feature type="transmembrane region" description="Helical" evidence="5">
    <location>
        <begin position="626"/>
        <end position="650"/>
    </location>
</feature>
<dbReference type="EMBL" id="JAODUO010000737">
    <property type="protein sequence ID" value="KAK2175317.1"/>
    <property type="molecule type" value="Genomic_DNA"/>
</dbReference>
<feature type="transmembrane region" description="Helical" evidence="5">
    <location>
        <begin position="48"/>
        <end position="73"/>
    </location>
</feature>
<feature type="transmembrane region" description="Helical" evidence="5">
    <location>
        <begin position="277"/>
        <end position="297"/>
    </location>
</feature>
<evidence type="ECO:0000313" key="6">
    <source>
        <dbReference type="EMBL" id="KAK2175317.1"/>
    </source>
</evidence>
<feature type="transmembrane region" description="Helical" evidence="5">
    <location>
        <begin position="689"/>
        <end position="707"/>
    </location>
</feature>
<protein>
    <submittedName>
        <fullName evidence="6">Uncharacterized protein</fullName>
    </submittedName>
</protein>
<name>A0AAD9KPX5_RIDPI</name>
<keyword evidence="7" id="KW-1185">Reference proteome</keyword>
<dbReference type="AlphaFoldDB" id="A0AAD9KPX5"/>
<accession>A0AAD9KPX5</accession>
<feature type="transmembrane region" description="Helical" evidence="5">
    <location>
        <begin position="80"/>
        <end position="102"/>
    </location>
</feature>
<feature type="transmembrane region" description="Helical" evidence="5">
    <location>
        <begin position="250"/>
        <end position="270"/>
    </location>
</feature>
<comment type="caution">
    <text evidence="6">The sequence shown here is derived from an EMBL/GenBank/DDBJ whole genome shotgun (WGS) entry which is preliminary data.</text>
</comment>
<sequence>MQRLNGTYEGISRSYMAGGSGMFLGAILAAILIGWCIVSIDIAMATSLLLATCSVVVTPWCSGLVLLVVTAFVAGLSRGLLTVVGIVYVYRVDVSVGIVYVYRIDVSVGIVYVYRVDVSVCIVYVYRVNVSVGIVYVYRVDVSVGIVYVYRVDVSVGIVYVNHVDVSVGIVYVYRVDVSVGIVYVNRVDVSVGIVYVYRVGIIYVYRVDVSVGIVYVNRVDVSVGIVYVYRVDVSVGIVYVNRVDVSVGIVYVYRVNVSVVGIVYVYRLWHSLRAPVALQLLYVSFSLGGVPAPYLVQLFIDDVCAAAILTYFQRVGLHDVAAVETNGHGARGDHGDGGDDVTPLHAYSAQQDAPGHVVDSHPIMVLLYGAIGFMMSFVALCFFALHVTAHVKTRRRLDRHRRIQEERKSRRDGGGTGSDADATKKRTWRIPSYTGVGSGAERKDSLFSFSSTDLDVGTTDTSDDEDRDNGLRLLALVTKKARKQNDVIATTPAVGNGDVKMGEAASLTGTNTSSGTWSSGAGEAAWFVRGQSADVPMLMYLYVFFALSASVESVFAMFITAFAADNERPSVVHVVAVFWASSAASRLAYVAVSRCLPPNFLVIGNLTVSTLSSAVLALYGGRSTIVLYLFTALLGAAVGPVTPGGFTWANAYLTRSAKSTALACCVAAAGVTLSPWLVAFLVDYLGTGVVLHACTTCGVASLLLYLPVMNRLGSRKVFKKKIMRRNDFVNTNSQKDYV</sequence>
<evidence type="ECO:0000256" key="1">
    <source>
        <dbReference type="ARBA" id="ARBA00022692"/>
    </source>
</evidence>
<feature type="transmembrane region" description="Helical" evidence="5">
    <location>
        <begin position="571"/>
        <end position="593"/>
    </location>
</feature>
<evidence type="ECO:0000256" key="4">
    <source>
        <dbReference type="SAM" id="MobiDB-lite"/>
    </source>
</evidence>
<dbReference type="PANTHER" id="PTHR23121:SF9">
    <property type="entry name" value="SODIUM-DEPENDENT GLUCOSE TRANSPORTER 1"/>
    <property type="match status" value="1"/>
</dbReference>
<dbReference type="Proteomes" id="UP001209878">
    <property type="component" value="Unassembled WGS sequence"/>
</dbReference>
<keyword evidence="2 5" id="KW-1133">Transmembrane helix</keyword>
<dbReference type="PANTHER" id="PTHR23121">
    <property type="entry name" value="SODIUM-DEPENDENT GLUCOSE TRANSPORTER 1"/>
    <property type="match status" value="1"/>
</dbReference>
<dbReference type="SUPFAM" id="SSF103473">
    <property type="entry name" value="MFS general substrate transporter"/>
    <property type="match status" value="1"/>
</dbReference>
<gene>
    <name evidence="6" type="ORF">NP493_722g01030</name>
</gene>
<feature type="transmembrane region" description="Helical" evidence="5">
    <location>
        <begin position="600"/>
        <end position="620"/>
    </location>
</feature>
<dbReference type="InterPro" id="IPR036259">
    <property type="entry name" value="MFS_trans_sf"/>
</dbReference>
<feature type="transmembrane region" description="Helical" evidence="5">
    <location>
        <begin position="150"/>
        <end position="174"/>
    </location>
</feature>
<feature type="transmembrane region" description="Helical" evidence="5">
    <location>
        <begin position="366"/>
        <end position="390"/>
    </location>
</feature>
<evidence type="ECO:0000313" key="7">
    <source>
        <dbReference type="Proteomes" id="UP001209878"/>
    </source>
</evidence>
<feature type="transmembrane region" description="Helical" evidence="5">
    <location>
        <begin position="21"/>
        <end position="42"/>
    </location>
</feature>
<evidence type="ECO:0000256" key="2">
    <source>
        <dbReference type="ARBA" id="ARBA00022989"/>
    </source>
</evidence>
<keyword evidence="3 5" id="KW-0472">Membrane</keyword>
<proteinExistence type="predicted"/>
<organism evidence="6 7">
    <name type="scientific">Ridgeia piscesae</name>
    <name type="common">Tubeworm</name>
    <dbReference type="NCBI Taxonomy" id="27915"/>
    <lineage>
        <taxon>Eukaryota</taxon>
        <taxon>Metazoa</taxon>
        <taxon>Spiralia</taxon>
        <taxon>Lophotrochozoa</taxon>
        <taxon>Annelida</taxon>
        <taxon>Polychaeta</taxon>
        <taxon>Sedentaria</taxon>
        <taxon>Canalipalpata</taxon>
        <taxon>Sabellida</taxon>
        <taxon>Siboglinidae</taxon>
        <taxon>Ridgeia</taxon>
    </lineage>
</organism>
<keyword evidence="1 5" id="KW-0812">Transmembrane</keyword>